<name>A0A8H6C2C3_CANAX</name>
<accession>A0A8H6C2C3</accession>
<evidence type="ECO:0000313" key="3">
    <source>
        <dbReference type="Proteomes" id="UP000536275"/>
    </source>
</evidence>
<gene>
    <name evidence="2" type="ORF">FOB64_001212</name>
</gene>
<organism evidence="2 3">
    <name type="scientific">Candida albicans</name>
    <name type="common">Yeast</name>
    <dbReference type="NCBI Taxonomy" id="5476"/>
    <lineage>
        <taxon>Eukaryota</taxon>
        <taxon>Fungi</taxon>
        <taxon>Dikarya</taxon>
        <taxon>Ascomycota</taxon>
        <taxon>Saccharomycotina</taxon>
        <taxon>Pichiomycetes</taxon>
        <taxon>Debaryomycetaceae</taxon>
        <taxon>Candida/Lodderomyces clade</taxon>
        <taxon>Candida</taxon>
    </lineage>
</organism>
<evidence type="ECO:0000256" key="1">
    <source>
        <dbReference type="SAM" id="MobiDB-lite"/>
    </source>
</evidence>
<sequence length="346" mass="39919">MFFKKRSKNCQQSPMTPTPVTIKKSKGARDFFLKLASPLNYKPQQSEIDQTPITPISQVFQTLELSDIKPPPAPAQYNLTADDIPQLISTPRISSLMHPKILEFEIDSFEQTSTPIRGETRKRRNAYESESIKHRSDDSVDSIFDNAYNSDVEDLGYYLKQVSGSISRPGSFSDKESSIFLTQADIEIFTKHDISNPKPPSDTFMESFLDVYEDQINEHTTNQQQLVDLEELQSEEEDNLSLNNQAGLEINDEIYQLELMLIKEKHNYMMKKQQRQIKHLQKLLNYQSQINQQLVNQMNLDIHNHNYQHIHNNGDDDGNNTVETRNCSSTPSLRSHLLNDYCKINC</sequence>
<dbReference type="AlphaFoldDB" id="A0A8H6C2C3"/>
<evidence type="ECO:0000313" key="2">
    <source>
        <dbReference type="EMBL" id="KAF6071480.1"/>
    </source>
</evidence>
<feature type="region of interest" description="Disordered" evidence="1">
    <location>
        <begin position="310"/>
        <end position="329"/>
    </location>
</feature>
<protein>
    <submittedName>
        <fullName evidence="2">Uncharacterized protein</fullName>
    </submittedName>
</protein>
<feature type="region of interest" description="Disordered" evidence="1">
    <location>
        <begin position="1"/>
        <end position="20"/>
    </location>
</feature>
<dbReference type="EMBL" id="JABWAD010000016">
    <property type="protein sequence ID" value="KAF6071480.1"/>
    <property type="molecule type" value="Genomic_DNA"/>
</dbReference>
<proteinExistence type="predicted"/>
<feature type="compositionally biased region" description="Polar residues" evidence="1">
    <location>
        <begin position="9"/>
        <end position="19"/>
    </location>
</feature>
<comment type="caution">
    <text evidence="2">The sequence shown here is derived from an EMBL/GenBank/DDBJ whole genome shotgun (WGS) entry which is preliminary data.</text>
</comment>
<dbReference type="Proteomes" id="UP000536275">
    <property type="component" value="Unassembled WGS sequence"/>
</dbReference>
<reference evidence="2 3" key="1">
    <citation type="submission" date="2020-03" db="EMBL/GenBank/DDBJ databases">
        <title>FDA dAtabase for Regulatory Grade micrObial Sequences (FDA-ARGOS): Supporting development and validation of Infectious Disease Dx tests.</title>
        <authorList>
            <person name="Campos J."/>
            <person name="Goldberg B."/>
            <person name="Tallon L."/>
            <person name="Sadzewicz L."/>
            <person name="Vavikolanu K."/>
            <person name="Mehta A."/>
            <person name="Aluvathingal J."/>
            <person name="Nadendla S."/>
            <person name="Nandy P."/>
            <person name="Geyer C."/>
            <person name="Yan Y."/>
            <person name="Sichtig H."/>
        </authorList>
    </citation>
    <scope>NUCLEOTIDE SEQUENCE [LARGE SCALE GENOMIC DNA]</scope>
    <source>
        <strain evidence="2 3">FDAARGOS_656</strain>
    </source>
</reference>